<comment type="caution">
    <text evidence="1">The sequence shown here is derived from an EMBL/GenBank/DDBJ whole genome shotgun (WGS) entry which is preliminary data.</text>
</comment>
<evidence type="ECO:0000313" key="2">
    <source>
        <dbReference type="Proteomes" id="UP000789390"/>
    </source>
</evidence>
<protein>
    <submittedName>
        <fullName evidence="1">Uncharacterized protein</fullName>
    </submittedName>
</protein>
<proteinExistence type="predicted"/>
<dbReference type="AlphaFoldDB" id="A0A8J2WMA8"/>
<dbReference type="Proteomes" id="UP000789390">
    <property type="component" value="Unassembled WGS sequence"/>
</dbReference>
<organism evidence="1 2">
    <name type="scientific">Daphnia galeata</name>
    <dbReference type="NCBI Taxonomy" id="27404"/>
    <lineage>
        <taxon>Eukaryota</taxon>
        <taxon>Metazoa</taxon>
        <taxon>Ecdysozoa</taxon>
        <taxon>Arthropoda</taxon>
        <taxon>Crustacea</taxon>
        <taxon>Branchiopoda</taxon>
        <taxon>Diplostraca</taxon>
        <taxon>Cladocera</taxon>
        <taxon>Anomopoda</taxon>
        <taxon>Daphniidae</taxon>
        <taxon>Daphnia</taxon>
    </lineage>
</organism>
<name>A0A8J2WMA8_9CRUS</name>
<sequence length="117" mass="13376">METMNINSVSVVMDDSSTTFSVTQQQDNQLLLVSNRQSRDIIDSSNQHQPMKMVDPIEVFKQTGKVVTKTSEEREKEKHEERTGDPTQMVFDAVMAAPCTVMVSYFTKQLLFFTSYL</sequence>
<evidence type="ECO:0000313" key="1">
    <source>
        <dbReference type="EMBL" id="CAH0111514.1"/>
    </source>
</evidence>
<dbReference type="EMBL" id="CAKKLH010000314">
    <property type="protein sequence ID" value="CAH0111514.1"/>
    <property type="molecule type" value="Genomic_DNA"/>
</dbReference>
<accession>A0A8J2WMA8</accession>
<gene>
    <name evidence="1" type="ORF">DGAL_LOCUS15161</name>
</gene>
<reference evidence="1" key="1">
    <citation type="submission" date="2021-11" db="EMBL/GenBank/DDBJ databases">
        <authorList>
            <person name="Schell T."/>
        </authorList>
    </citation>
    <scope>NUCLEOTIDE SEQUENCE</scope>
    <source>
        <strain evidence="1">M5</strain>
    </source>
</reference>
<keyword evidence="2" id="KW-1185">Reference proteome</keyword>